<dbReference type="AlphaFoldDB" id="A0A5B6W8E7"/>
<comment type="caution">
    <text evidence="2">The sequence shown here is derived from an EMBL/GenBank/DDBJ whole genome shotgun (WGS) entry which is preliminary data.</text>
</comment>
<reference evidence="2" key="1">
    <citation type="submission" date="2019-08" db="EMBL/GenBank/DDBJ databases">
        <authorList>
            <person name="Liu F."/>
        </authorList>
    </citation>
    <scope>NUCLEOTIDE SEQUENCE [LARGE SCALE GENOMIC DNA]</scope>
    <source>
        <strain evidence="2">PA1801</strain>
        <tissue evidence="2">Leaf</tissue>
    </source>
</reference>
<organism evidence="2 3">
    <name type="scientific">Gossypium australe</name>
    <dbReference type="NCBI Taxonomy" id="47621"/>
    <lineage>
        <taxon>Eukaryota</taxon>
        <taxon>Viridiplantae</taxon>
        <taxon>Streptophyta</taxon>
        <taxon>Embryophyta</taxon>
        <taxon>Tracheophyta</taxon>
        <taxon>Spermatophyta</taxon>
        <taxon>Magnoliopsida</taxon>
        <taxon>eudicotyledons</taxon>
        <taxon>Gunneridae</taxon>
        <taxon>Pentapetalae</taxon>
        <taxon>rosids</taxon>
        <taxon>malvids</taxon>
        <taxon>Malvales</taxon>
        <taxon>Malvaceae</taxon>
        <taxon>Malvoideae</taxon>
        <taxon>Gossypium</taxon>
    </lineage>
</organism>
<name>A0A5B6W8E7_9ROSI</name>
<keyword evidence="3" id="KW-1185">Reference proteome</keyword>
<dbReference type="Proteomes" id="UP000325315">
    <property type="component" value="Unassembled WGS sequence"/>
</dbReference>
<proteinExistence type="predicted"/>
<evidence type="ECO:0000313" key="3">
    <source>
        <dbReference type="Proteomes" id="UP000325315"/>
    </source>
</evidence>
<dbReference type="Pfam" id="PF07727">
    <property type="entry name" value="RVT_2"/>
    <property type="match status" value="1"/>
</dbReference>
<gene>
    <name evidence="2" type="ORF">EPI10_011863</name>
</gene>
<dbReference type="OrthoDB" id="1645289at2759"/>
<feature type="domain" description="Reverse transcriptase Ty1/copia-type" evidence="1">
    <location>
        <begin position="2"/>
        <end position="54"/>
    </location>
</feature>
<evidence type="ECO:0000313" key="2">
    <source>
        <dbReference type="EMBL" id="KAA3478021.1"/>
    </source>
</evidence>
<protein>
    <submittedName>
        <fullName evidence="2">Zinc finger, CCHC-type</fullName>
    </submittedName>
</protein>
<dbReference type="EMBL" id="SMMG02000004">
    <property type="protein sequence ID" value="KAA3478021.1"/>
    <property type="molecule type" value="Genomic_DNA"/>
</dbReference>
<dbReference type="InterPro" id="IPR013103">
    <property type="entry name" value="RVT_2"/>
</dbReference>
<accession>A0A5B6W8E7</accession>
<evidence type="ECO:0000259" key="1">
    <source>
        <dbReference type="Pfam" id="PF07727"/>
    </source>
</evidence>
<sequence>MILAISTLRNLEVHQMGVKTTFLNGEINEEIYMEQPEGHVVLGQERKSHYVDKIFGKFSKDDSGIARTPIDMSQHLSKNKGESANQVEYARVIGSLMYLMSCTRPDITFTILLFEKDSLMPIGYLIFNIPKAQVDMFLHWEEELCYGNPQGKRL</sequence>